<sequence length="35" mass="4219">MKKFSKTLRDNWIFLLMVLPGALWLILFFYIPVFG</sequence>
<dbReference type="Proteomes" id="UP000483094">
    <property type="component" value="Unassembled WGS sequence"/>
</dbReference>
<evidence type="ECO:0000313" key="3">
    <source>
        <dbReference type="Proteomes" id="UP000483094"/>
    </source>
</evidence>
<name>A0A6G2D8M7_STREE</name>
<proteinExistence type="predicted"/>
<evidence type="ECO:0000313" key="2">
    <source>
        <dbReference type="EMBL" id="MTV72675.1"/>
    </source>
</evidence>
<gene>
    <name evidence="2" type="ORF">GM540_01290</name>
</gene>
<dbReference type="AlphaFoldDB" id="A0A6G2D8M7"/>
<reference evidence="2 3" key="1">
    <citation type="submission" date="2019-11" db="EMBL/GenBank/DDBJ databases">
        <title>Growth characteristics of pneumococcus vary with the chemical composition of the capsule and with environmental conditions.</title>
        <authorList>
            <person name="Tothpal A."/>
            <person name="Desobry K."/>
            <person name="Joshi S."/>
            <person name="Wyllie A.L."/>
            <person name="Weinberger D.M."/>
        </authorList>
    </citation>
    <scope>NUCLEOTIDE SEQUENCE [LARGE SCALE GENOMIC DNA]</scope>
    <source>
        <strain evidence="3">pnumococcus19F</strain>
    </source>
</reference>
<evidence type="ECO:0000256" key="1">
    <source>
        <dbReference type="SAM" id="Phobius"/>
    </source>
</evidence>
<feature type="non-terminal residue" evidence="2">
    <location>
        <position position="35"/>
    </location>
</feature>
<accession>A0A6G2D8M7</accession>
<keyword evidence="1" id="KW-0812">Transmembrane</keyword>
<dbReference type="EMBL" id="WNHQ01000047">
    <property type="protein sequence ID" value="MTV72675.1"/>
    <property type="molecule type" value="Genomic_DNA"/>
</dbReference>
<comment type="caution">
    <text evidence="2">The sequence shown here is derived from an EMBL/GenBank/DDBJ whole genome shotgun (WGS) entry which is preliminary data.</text>
</comment>
<protein>
    <submittedName>
        <fullName evidence="2">Sugar ABC transporter permease</fullName>
    </submittedName>
</protein>
<feature type="transmembrane region" description="Helical" evidence="1">
    <location>
        <begin position="12"/>
        <end position="31"/>
    </location>
</feature>
<keyword evidence="1" id="KW-1133">Transmembrane helix</keyword>
<organism evidence="2 3">
    <name type="scientific">Streptococcus pneumoniae</name>
    <dbReference type="NCBI Taxonomy" id="1313"/>
    <lineage>
        <taxon>Bacteria</taxon>
        <taxon>Bacillati</taxon>
        <taxon>Bacillota</taxon>
        <taxon>Bacilli</taxon>
        <taxon>Lactobacillales</taxon>
        <taxon>Streptococcaceae</taxon>
        <taxon>Streptococcus</taxon>
    </lineage>
</organism>
<keyword evidence="1" id="KW-0472">Membrane</keyword>